<keyword evidence="3 8" id="KW-0132">Cell division</keyword>
<dbReference type="HAMAP" id="MF_00910">
    <property type="entry name" value="FtsL"/>
    <property type="match status" value="1"/>
</dbReference>
<evidence type="ECO:0000256" key="9">
    <source>
        <dbReference type="NCBIfam" id="TIGR02209"/>
    </source>
</evidence>
<proteinExistence type="inferred from homology"/>
<name>A0ABS8D5J7_9NEIS</name>
<comment type="caution">
    <text evidence="10">The sequence shown here is derived from an EMBL/GenBank/DDBJ whole genome shotgun (WGS) entry which is preliminary data.</text>
</comment>
<dbReference type="NCBIfam" id="TIGR02209">
    <property type="entry name" value="ftsL_broad"/>
    <property type="match status" value="1"/>
</dbReference>
<keyword evidence="6 8" id="KW-0472">Membrane</keyword>
<protein>
    <recommendedName>
        <fullName evidence="8 9">Cell division protein FtsL</fullName>
    </recommendedName>
</protein>
<evidence type="ECO:0000313" key="11">
    <source>
        <dbReference type="Proteomes" id="UP001165395"/>
    </source>
</evidence>
<dbReference type="Proteomes" id="UP001165395">
    <property type="component" value="Unassembled WGS sequence"/>
</dbReference>
<keyword evidence="2 8" id="KW-1003">Cell membrane</keyword>
<comment type="similarity">
    <text evidence="8">Belongs to the FtsL family.</text>
</comment>
<organism evidence="10 11">
    <name type="scientific">Leeia speluncae</name>
    <dbReference type="NCBI Taxonomy" id="2884804"/>
    <lineage>
        <taxon>Bacteria</taxon>
        <taxon>Pseudomonadati</taxon>
        <taxon>Pseudomonadota</taxon>
        <taxon>Betaproteobacteria</taxon>
        <taxon>Neisseriales</taxon>
        <taxon>Leeiaceae</taxon>
        <taxon>Leeia</taxon>
    </lineage>
</organism>
<evidence type="ECO:0000256" key="2">
    <source>
        <dbReference type="ARBA" id="ARBA00022475"/>
    </source>
</evidence>
<sequence length="99" mass="11172">MFKLNLLLLVVAIVSALSVVTSQHKARRLYAAYEQEEKMRRQYGEDYDKLLLEQSTQGMHSRIEKEAQGALKMNAPTPERTRVVTSGGDAVLVIPPKEE</sequence>
<evidence type="ECO:0000256" key="8">
    <source>
        <dbReference type="HAMAP-Rule" id="MF_00910"/>
    </source>
</evidence>
<keyword evidence="7 8" id="KW-0131">Cell cycle</keyword>
<comment type="subunit">
    <text evidence="8">Part of a complex composed of FtsB, FtsL and FtsQ.</text>
</comment>
<gene>
    <name evidence="8 10" type="primary">ftsL</name>
    <name evidence="10" type="ORF">LIN78_08010</name>
</gene>
<evidence type="ECO:0000256" key="3">
    <source>
        <dbReference type="ARBA" id="ARBA00022618"/>
    </source>
</evidence>
<reference evidence="10" key="1">
    <citation type="submission" date="2021-10" db="EMBL/GenBank/DDBJ databases">
        <title>The complete genome sequence of Leeia sp. TBRC 13508.</title>
        <authorList>
            <person name="Charoenyingcharoen P."/>
            <person name="Yukphan P."/>
        </authorList>
    </citation>
    <scope>NUCLEOTIDE SEQUENCE</scope>
    <source>
        <strain evidence="10">TBRC 13508</strain>
    </source>
</reference>
<keyword evidence="5 8" id="KW-1133">Transmembrane helix</keyword>
<evidence type="ECO:0000256" key="1">
    <source>
        <dbReference type="ARBA" id="ARBA00004401"/>
    </source>
</evidence>
<dbReference type="EMBL" id="JAJBZT010000004">
    <property type="protein sequence ID" value="MCB6183490.1"/>
    <property type="molecule type" value="Genomic_DNA"/>
</dbReference>
<keyword evidence="11" id="KW-1185">Reference proteome</keyword>
<dbReference type="RefSeq" id="WP_227180275.1">
    <property type="nucleotide sequence ID" value="NZ_JAJBZT010000004.1"/>
</dbReference>
<dbReference type="Pfam" id="PF04999">
    <property type="entry name" value="FtsL"/>
    <property type="match status" value="1"/>
</dbReference>
<accession>A0ABS8D5J7</accession>
<dbReference type="PANTHER" id="PTHR37479">
    <property type="entry name" value="CELL DIVISION PROTEIN FTSL"/>
    <property type="match status" value="1"/>
</dbReference>
<evidence type="ECO:0000256" key="6">
    <source>
        <dbReference type="ARBA" id="ARBA00023136"/>
    </source>
</evidence>
<comment type="subcellular location">
    <subcellularLocation>
        <location evidence="8">Cell inner membrane</location>
        <topology evidence="8">Single-pass type II membrane protein</topology>
    </subcellularLocation>
    <subcellularLocation>
        <location evidence="1">Cell membrane</location>
        <topology evidence="1">Single-pass type II membrane protein</topology>
    </subcellularLocation>
    <text evidence="8">Localizes to the division septum where it forms a ring structure.</text>
</comment>
<keyword evidence="8" id="KW-0997">Cell inner membrane</keyword>
<evidence type="ECO:0000256" key="7">
    <source>
        <dbReference type="ARBA" id="ARBA00023306"/>
    </source>
</evidence>
<dbReference type="InterPro" id="IPR011922">
    <property type="entry name" value="Cell_div_FtsL"/>
</dbReference>
<evidence type="ECO:0000313" key="10">
    <source>
        <dbReference type="EMBL" id="MCB6183490.1"/>
    </source>
</evidence>
<dbReference type="PANTHER" id="PTHR37479:SF1">
    <property type="entry name" value="CELL DIVISION PROTEIN FTSL"/>
    <property type="match status" value="1"/>
</dbReference>
<keyword evidence="4 8" id="KW-0812">Transmembrane</keyword>
<comment type="function">
    <text evidence="8">Essential cell division protein. May link together the upstream cell division proteins, which are predominantly cytoplasmic, with the downstream cell division proteins, which are predominantly periplasmic.</text>
</comment>
<dbReference type="GO" id="GO:0051301">
    <property type="term" value="P:cell division"/>
    <property type="evidence" value="ECO:0007669"/>
    <property type="project" value="UniProtKB-KW"/>
</dbReference>
<evidence type="ECO:0000256" key="4">
    <source>
        <dbReference type="ARBA" id="ARBA00022692"/>
    </source>
</evidence>
<evidence type="ECO:0000256" key="5">
    <source>
        <dbReference type="ARBA" id="ARBA00022989"/>
    </source>
</evidence>